<dbReference type="Proteomes" id="UP000002945">
    <property type="component" value="Unassembled WGS sequence"/>
</dbReference>
<keyword evidence="3" id="KW-1185">Reference proteome</keyword>
<dbReference type="InterPro" id="IPR046228">
    <property type="entry name" value="DUF6261"/>
</dbReference>
<name>A9DI64_9FLAO</name>
<dbReference type="eggNOG" id="ENOG5031Z76">
    <property type="taxonomic scope" value="Bacteria"/>
</dbReference>
<feature type="compositionally biased region" description="Low complexity" evidence="1">
    <location>
        <begin position="265"/>
        <end position="277"/>
    </location>
</feature>
<dbReference type="HOGENOM" id="CLU_1174174_0_0_10"/>
<dbReference type="Pfam" id="PF19775">
    <property type="entry name" value="DUF6261"/>
    <property type="match status" value="1"/>
</dbReference>
<evidence type="ECO:0000313" key="2">
    <source>
        <dbReference type="EMBL" id="EDP97844.1"/>
    </source>
</evidence>
<sequence length="286" mass="32225">MLRERFGIVFIANNAMKHSKIVKKLRIIKNRDVMEKPTLDRFRNSEFLQYMKDVLELVNANDVDALQLTTQRDALATLTNQIDNLFQQEQSSGITQELIDLDNRRDKAFMGIKASLEAYGYHYDERMQSASRSLLYNLNNYGTNIPRMNYQAETAVIDSMLSDWETETDLINAITTVGLPDWMAELKTANAAFNDRYLARVSESAANPATSFTSVREVATDAYRDLVAHVEAHATLGSNVVHQELVNEFGILAKQYNQTVSLRLSSSDTDASSSTSDSTDEENVEA</sequence>
<comment type="caution">
    <text evidence="2">The sequence shown here is derived from an EMBL/GenBank/DDBJ whole genome shotgun (WGS) entry which is preliminary data.</text>
</comment>
<reference evidence="2 3" key="1">
    <citation type="journal article" date="2011" name="J. Bacteriol.">
        <title>Genome sequence of the algicidal bacterium Kordia algicida OT-1.</title>
        <authorList>
            <person name="Lee H.S."/>
            <person name="Kang S.G."/>
            <person name="Kwon K.K."/>
            <person name="Lee J.H."/>
            <person name="Kim S.J."/>
        </authorList>
    </citation>
    <scope>NUCLEOTIDE SEQUENCE [LARGE SCALE GENOMIC DNA]</scope>
    <source>
        <strain evidence="2 3">OT-1</strain>
    </source>
</reference>
<proteinExistence type="predicted"/>
<evidence type="ECO:0000256" key="1">
    <source>
        <dbReference type="SAM" id="MobiDB-lite"/>
    </source>
</evidence>
<feature type="region of interest" description="Disordered" evidence="1">
    <location>
        <begin position="264"/>
        <end position="286"/>
    </location>
</feature>
<protein>
    <submittedName>
        <fullName evidence="2">Hemagglutinin protein HagB</fullName>
    </submittedName>
</protein>
<organism evidence="2 3">
    <name type="scientific">Kordia algicida OT-1</name>
    <dbReference type="NCBI Taxonomy" id="391587"/>
    <lineage>
        <taxon>Bacteria</taxon>
        <taxon>Pseudomonadati</taxon>
        <taxon>Bacteroidota</taxon>
        <taxon>Flavobacteriia</taxon>
        <taxon>Flavobacteriales</taxon>
        <taxon>Flavobacteriaceae</taxon>
        <taxon>Kordia</taxon>
    </lineage>
</organism>
<dbReference type="AlphaFoldDB" id="A9DI64"/>
<evidence type="ECO:0000313" key="3">
    <source>
        <dbReference type="Proteomes" id="UP000002945"/>
    </source>
</evidence>
<dbReference type="EMBL" id="ABIB01000001">
    <property type="protein sequence ID" value="EDP97844.1"/>
    <property type="molecule type" value="Genomic_DNA"/>
</dbReference>
<dbReference type="STRING" id="391587.KAOT1_11542"/>
<gene>
    <name evidence="2" type="ORF">KAOT1_11542</name>
</gene>
<accession>A9DI64</accession>